<comment type="subcellular location">
    <subcellularLocation>
        <location evidence="1">Cell membrane</location>
        <topology evidence="1">Multi-pass membrane protein</topology>
    </subcellularLocation>
</comment>
<evidence type="ECO:0000256" key="5">
    <source>
        <dbReference type="ARBA" id="ARBA00022692"/>
    </source>
</evidence>
<evidence type="ECO:0000256" key="3">
    <source>
        <dbReference type="ARBA" id="ARBA00022676"/>
    </source>
</evidence>
<dbReference type="AlphaFoldDB" id="A0A9D6UJW0"/>
<dbReference type="InterPro" id="IPR038731">
    <property type="entry name" value="RgtA/B/C-like"/>
</dbReference>
<evidence type="ECO:0000313" key="11">
    <source>
        <dbReference type="Proteomes" id="UP000808761"/>
    </source>
</evidence>
<feature type="transmembrane region" description="Helical" evidence="8">
    <location>
        <begin position="132"/>
        <end position="149"/>
    </location>
</feature>
<dbReference type="Pfam" id="PF13231">
    <property type="entry name" value="PMT_2"/>
    <property type="match status" value="1"/>
</dbReference>
<dbReference type="PANTHER" id="PTHR33908:SF11">
    <property type="entry name" value="MEMBRANE PROTEIN"/>
    <property type="match status" value="1"/>
</dbReference>
<dbReference type="EMBL" id="JACRKR010000085">
    <property type="protein sequence ID" value="MBI5078715.1"/>
    <property type="molecule type" value="Genomic_DNA"/>
</dbReference>
<feature type="transmembrane region" description="Helical" evidence="8">
    <location>
        <begin position="91"/>
        <end position="117"/>
    </location>
</feature>
<evidence type="ECO:0000259" key="9">
    <source>
        <dbReference type="Pfam" id="PF13231"/>
    </source>
</evidence>
<feature type="transmembrane region" description="Helical" evidence="8">
    <location>
        <begin position="60"/>
        <end position="79"/>
    </location>
</feature>
<evidence type="ECO:0000313" key="10">
    <source>
        <dbReference type="EMBL" id="MBI5078715.1"/>
    </source>
</evidence>
<keyword evidence="6 8" id="KW-1133">Transmembrane helix</keyword>
<organism evidence="10 11">
    <name type="scientific">Candidatus Saganbacteria bacterium</name>
    <dbReference type="NCBI Taxonomy" id="2575572"/>
    <lineage>
        <taxon>Bacteria</taxon>
        <taxon>Bacillati</taxon>
        <taxon>Saganbacteria</taxon>
    </lineage>
</organism>
<evidence type="ECO:0000256" key="8">
    <source>
        <dbReference type="SAM" id="Phobius"/>
    </source>
</evidence>
<keyword evidence="7 8" id="KW-0472">Membrane</keyword>
<keyword evidence="4" id="KW-0808">Transferase</keyword>
<name>A0A9D6UJW0_UNCSA</name>
<evidence type="ECO:0000256" key="2">
    <source>
        <dbReference type="ARBA" id="ARBA00022475"/>
    </source>
</evidence>
<dbReference type="InterPro" id="IPR050297">
    <property type="entry name" value="LipidA_mod_glycosyltrf_83"/>
</dbReference>
<dbReference type="PANTHER" id="PTHR33908">
    <property type="entry name" value="MANNOSYLTRANSFERASE YKCB-RELATED"/>
    <property type="match status" value="1"/>
</dbReference>
<dbReference type="GO" id="GO:0016763">
    <property type="term" value="F:pentosyltransferase activity"/>
    <property type="evidence" value="ECO:0007669"/>
    <property type="project" value="TreeGrafter"/>
</dbReference>
<accession>A0A9D6UJW0</accession>
<dbReference type="GO" id="GO:0005886">
    <property type="term" value="C:plasma membrane"/>
    <property type="evidence" value="ECO:0007669"/>
    <property type="project" value="UniProtKB-SubCell"/>
</dbReference>
<keyword evidence="3" id="KW-0328">Glycosyltransferase</keyword>
<dbReference type="Proteomes" id="UP000808761">
    <property type="component" value="Unassembled WGS sequence"/>
</dbReference>
<keyword evidence="5 8" id="KW-0812">Transmembrane</keyword>
<evidence type="ECO:0000256" key="1">
    <source>
        <dbReference type="ARBA" id="ARBA00004651"/>
    </source>
</evidence>
<dbReference type="GO" id="GO:0009103">
    <property type="term" value="P:lipopolysaccharide biosynthetic process"/>
    <property type="evidence" value="ECO:0007669"/>
    <property type="project" value="UniProtKB-ARBA"/>
</dbReference>
<evidence type="ECO:0000256" key="6">
    <source>
        <dbReference type="ARBA" id="ARBA00022989"/>
    </source>
</evidence>
<feature type="non-terminal residue" evidence="10">
    <location>
        <position position="188"/>
    </location>
</feature>
<sequence length="188" mass="20982">MFSRKALIFLFFILLTQFTLRVPFLQEPLERDEGLYGYMGQRILAGELPYRDVFDHKPPAVYYIYAGIIKVFGSSLFSIRAAAAVYSLFTTAAIFGVGFLLMGLNGGLLSAFLYALFSGGPLIQGASANTEAFMVLPMVLALWCFLRAFQNSPHPDSSDQSVVVDSLSLREREVKINRWKNEKLGEGM</sequence>
<protein>
    <submittedName>
        <fullName evidence="10">Glycosyltransferase family 39 protein</fullName>
    </submittedName>
</protein>
<evidence type="ECO:0000256" key="7">
    <source>
        <dbReference type="ARBA" id="ARBA00023136"/>
    </source>
</evidence>
<reference evidence="10" key="1">
    <citation type="submission" date="2020-07" db="EMBL/GenBank/DDBJ databases">
        <title>Huge and variable diversity of episymbiotic CPR bacteria and DPANN archaea in groundwater ecosystems.</title>
        <authorList>
            <person name="He C.Y."/>
            <person name="Keren R."/>
            <person name="Whittaker M."/>
            <person name="Farag I.F."/>
            <person name="Doudna J."/>
            <person name="Cate J.H.D."/>
            <person name="Banfield J.F."/>
        </authorList>
    </citation>
    <scope>NUCLEOTIDE SEQUENCE</scope>
    <source>
        <strain evidence="10">NC_groundwater_1860_Pr3_B-0.1um_51_7</strain>
    </source>
</reference>
<comment type="caution">
    <text evidence="10">The sequence shown here is derived from an EMBL/GenBank/DDBJ whole genome shotgun (WGS) entry which is preliminary data.</text>
</comment>
<keyword evidence="2" id="KW-1003">Cell membrane</keyword>
<proteinExistence type="predicted"/>
<gene>
    <name evidence="10" type="ORF">HZB08_01665</name>
</gene>
<feature type="domain" description="Glycosyltransferase RgtA/B/C/D-like" evidence="9">
    <location>
        <begin position="56"/>
        <end position="151"/>
    </location>
</feature>
<evidence type="ECO:0000256" key="4">
    <source>
        <dbReference type="ARBA" id="ARBA00022679"/>
    </source>
</evidence>